<accession>A0A1Y5T5K4</accession>
<proteinExistence type="predicted"/>
<dbReference type="SUPFAM" id="SSF46626">
    <property type="entry name" value="Cytochrome c"/>
    <property type="match status" value="1"/>
</dbReference>
<keyword evidence="3 4" id="KW-0408">Iron</keyword>
<evidence type="ECO:0000313" key="6">
    <source>
        <dbReference type="EMBL" id="SLN56307.1"/>
    </source>
</evidence>
<dbReference type="GO" id="GO:0009055">
    <property type="term" value="F:electron transfer activity"/>
    <property type="evidence" value="ECO:0007669"/>
    <property type="project" value="InterPro"/>
</dbReference>
<dbReference type="InterPro" id="IPR009056">
    <property type="entry name" value="Cyt_c-like_dom"/>
</dbReference>
<evidence type="ECO:0000313" key="7">
    <source>
        <dbReference type="Proteomes" id="UP000193409"/>
    </source>
</evidence>
<dbReference type="GO" id="GO:0020037">
    <property type="term" value="F:heme binding"/>
    <property type="evidence" value="ECO:0007669"/>
    <property type="project" value="InterPro"/>
</dbReference>
<sequence>MRKAMIGVALVLVALGGLAWLRTNNEVAVSGGTGAEGAQPGTEAMVRIVLPEALSENAVIGKRAFDANCAECHGANAAGQNGVAPPLVHKIYEPSHHGDESFQRAVAQGVRAHHWSFGNMPPVAGLSRADVAMIIAYVRELQRANGIE</sequence>
<evidence type="ECO:0000259" key="5">
    <source>
        <dbReference type="PROSITE" id="PS51007"/>
    </source>
</evidence>
<dbReference type="Pfam" id="PF00034">
    <property type="entry name" value="Cytochrom_C"/>
    <property type="match status" value="1"/>
</dbReference>
<dbReference type="OrthoDB" id="7854060at2"/>
<dbReference type="EMBL" id="FWFQ01000023">
    <property type="protein sequence ID" value="SLN56307.1"/>
    <property type="molecule type" value="Genomic_DNA"/>
</dbReference>
<evidence type="ECO:0000256" key="1">
    <source>
        <dbReference type="ARBA" id="ARBA00022617"/>
    </source>
</evidence>
<gene>
    <name evidence="6" type="primary">petJ_2</name>
    <name evidence="6" type="ORF">PSA7680_02939</name>
</gene>
<reference evidence="6 7" key="1">
    <citation type="submission" date="2017-03" db="EMBL/GenBank/DDBJ databases">
        <authorList>
            <person name="Afonso C.L."/>
            <person name="Miller P.J."/>
            <person name="Scott M.A."/>
            <person name="Spackman E."/>
            <person name="Goraichik I."/>
            <person name="Dimitrov K.M."/>
            <person name="Suarez D.L."/>
            <person name="Swayne D.E."/>
        </authorList>
    </citation>
    <scope>NUCLEOTIDE SEQUENCE [LARGE SCALE GENOMIC DNA]</scope>
    <source>
        <strain evidence="6 7">CECT 7680</strain>
    </source>
</reference>
<feature type="domain" description="Cytochrome c" evidence="5">
    <location>
        <begin position="56"/>
        <end position="142"/>
    </location>
</feature>
<keyword evidence="7" id="KW-1185">Reference proteome</keyword>
<protein>
    <submittedName>
        <fullName evidence="6">Cytochrome c6</fullName>
    </submittedName>
</protein>
<name>A0A1Y5T5K4_9RHOB</name>
<dbReference type="Proteomes" id="UP000193409">
    <property type="component" value="Unassembled WGS sequence"/>
</dbReference>
<evidence type="ECO:0000256" key="2">
    <source>
        <dbReference type="ARBA" id="ARBA00022723"/>
    </source>
</evidence>
<evidence type="ECO:0000256" key="4">
    <source>
        <dbReference type="PROSITE-ProRule" id="PRU00433"/>
    </source>
</evidence>
<dbReference type="AlphaFoldDB" id="A0A1Y5T5K4"/>
<dbReference type="Gene3D" id="1.10.760.10">
    <property type="entry name" value="Cytochrome c-like domain"/>
    <property type="match status" value="1"/>
</dbReference>
<keyword evidence="1 4" id="KW-0349">Heme</keyword>
<evidence type="ECO:0000256" key="3">
    <source>
        <dbReference type="ARBA" id="ARBA00023004"/>
    </source>
</evidence>
<dbReference type="InterPro" id="IPR036909">
    <property type="entry name" value="Cyt_c-like_dom_sf"/>
</dbReference>
<keyword evidence="2 4" id="KW-0479">Metal-binding</keyword>
<organism evidence="6 7">
    <name type="scientific">Pseudoruegeria aquimaris</name>
    <dbReference type="NCBI Taxonomy" id="393663"/>
    <lineage>
        <taxon>Bacteria</taxon>
        <taxon>Pseudomonadati</taxon>
        <taxon>Pseudomonadota</taxon>
        <taxon>Alphaproteobacteria</taxon>
        <taxon>Rhodobacterales</taxon>
        <taxon>Roseobacteraceae</taxon>
        <taxon>Pseudoruegeria</taxon>
    </lineage>
</organism>
<dbReference type="RefSeq" id="WP_085869472.1">
    <property type="nucleotide sequence ID" value="NZ_FWFQ01000023.1"/>
</dbReference>
<dbReference type="GO" id="GO:0046872">
    <property type="term" value="F:metal ion binding"/>
    <property type="evidence" value="ECO:0007669"/>
    <property type="project" value="UniProtKB-KW"/>
</dbReference>
<dbReference type="PROSITE" id="PS51007">
    <property type="entry name" value="CYTC"/>
    <property type="match status" value="1"/>
</dbReference>